<comment type="caution">
    <text evidence="8">The sequence shown here is derived from an EMBL/GenBank/DDBJ whole genome shotgun (WGS) entry which is preliminary data.</text>
</comment>
<dbReference type="PROSITE" id="PS51733">
    <property type="entry name" value="BPL_LPL_CATALYTIC"/>
    <property type="match status" value="1"/>
</dbReference>
<keyword evidence="2" id="KW-0547">Nucleotide-binding</keyword>
<dbReference type="InterPro" id="IPR003142">
    <property type="entry name" value="BPL_C"/>
</dbReference>
<dbReference type="EMBL" id="VDES01000003">
    <property type="protein sequence ID" value="MBA1375729.1"/>
    <property type="molecule type" value="Genomic_DNA"/>
</dbReference>
<accession>A0A7V8UA47</accession>
<comment type="catalytic activity">
    <reaction evidence="6">
        <text>biotin + L-lysyl-[protein] + ATP = N(6)-biotinyl-L-lysyl-[protein] + AMP + diphosphate + H(+)</text>
        <dbReference type="Rhea" id="RHEA:11756"/>
        <dbReference type="Rhea" id="RHEA-COMP:9752"/>
        <dbReference type="Rhea" id="RHEA-COMP:10505"/>
        <dbReference type="ChEBI" id="CHEBI:15378"/>
        <dbReference type="ChEBI" id="CHEBI:29969"/>
        <dbReference type="ChEBI" id="CHEBI:30616"/>
        <dbReference type="ChEBI" id="CHEBI:33019"/>
        <dbReference type="ChEBI" id="CHEBI:57586"/>
        <dbReference type="ChEBI" id="CHEBI:83144"/>
        <dbReference type="ChEBI" id="CHEBI:456215"/>
        <dbReference type="EC" id="6.3.4.15"/>
    </reaction>
</comment>
<evidence type="ECO:0000256" key="4">
    <source>
        <dbReference type="ARBA" id="ARBA00023267"/>
    </source>
</evidence>
<dbReference type="PANTHER" id="PTHR12835:SF5">
    <property type="entry name" value="BIOTIN--PROTEIN LIGASE"/>
    <property type="match status" value="1"/>
</dbReference>
<dbReference type="Proteomes" id="UP000589292">
    <property type="component" value="Unassembled WGS sequence"/>
</dbReference>
<keyword evidence="1 8" id="KW-0436">Ligase</keyword>
<proteinExistence type="predicted"/>
<dbReference type="Pfam" id="PF03099">
    <property type="entry name" value="BPL_LplA_LipB"/>
    <property type="match status" value="1"/>
</dbReference>
<name>A0A7V8UA47_9SPHN</name>
<protein>
    <recommendedName>
        <fullName evidence="5">biotin--[biotin carboxyl-carrier protein] ligase</fullName>
        <ecNumber evidence="5">6.3.4.15</ecNumber>
    </recommendedName>
</protein>
<dbReference type="AlphaFoldDB" id="A0A7V8UA47"/>
<dbReference type="SUPFAM" id="SSF55681">
    <property type="entry name" value="Class II aaRS and biotin synthetases"/>
    <property type="match status" value="1"/>
</dbReference>
<dbReference type="InterPro" id="IPR004408">
    <property type="entry name" value="Biotin_CoA_COase_ligase"/>
</dbReference>
<dbReference type="InterPro" id="IPR004143">
    <property type="entry name" value="BPL_LPL_catalytic"/>
</dbReference>
<dbReference type="Gene3D" id="2.30.30.100">
    <property type="match status" value="1"/>
</dbReference>
<evidence type="ECO:0000313" key="9">
    <source>
        <dbReference type="Proteomes" id="UP000589292"/>
    </source>
</evidence>
<dbReference type="CDD" id="cd16442">
    <property type="entry name" value="BPL"/>
    <property type="match status" value="1"/>
</dbReference>
<organism evidence="8 9">
    <name type="scientific">Sphingomonas ursincola</name>
    <dbReference type="NCBI Taxonomy" id="56361"/>
    <lineage>
        <taxon>Bacteria</taxon>
        <taxon>Pseudomonadati</taxon>
        <taxon>Pseudomonadota</taxon>
        <taxon>Alphaproteobacteria</taxon>
        <taxon>Sphingomonadales</taxon>
        <taxon>Sphingomonadaceae</taxon>
        <taxon>Sphingomonas</taxon>
    </lineage>
</organism>
<sequence length="236" mass="24955">MIETVALTGSTNADMMVRADTGAPEGLWLRAEQQDGGRGRLGRQWLSPIGNLYCSTLVRLRLDDPPAHLLAFVTALAVHDTVLQILPDCGARLKWPNDVHVDGAKLAGILLERRGDAVVVGIGMNVALAPDVPGRKVTCLRDLGALAQIDAAAVIELLADRFATRLAQWRSVSSATLLDVWCAAAHKPGEAMAVQRGPGDRLEGVFDGLAADGALRLRLADGRSETISAGDVDLVG</sequence>
<dbReference type="GO" id="GO:0004077">
    <property type="term" value="F:biotin--[biotin carboxyl-carrier protein] ligase activity"/>
    <property type="evidence" value="ECO:0007669"/>
    <property type="project" value="UniProtKB-EC"/>
</dbReference>
<dbReference type="PANTHER" id="PTHR12835">
    <property type="entry name" value="BIOTIN PROTEIN LIGASE"/>
    <property type="match status" value="1"/>
</dbReference>
<dbReference type="InterPro" id="IPR008988">
    <property type="entry name" value="Transcriptional_repressor_C"/>
</dbReference>
<dbReference type="SUPFAM" id="SSF50037">
    <property type="entry name" value="C-terminal domain of transcriptional repressors"/>
    <property type="match status" value="1"/>
</dbReference>
<dbReference type="GO" id="GO:0005524">
    <property type="term" value="F:ATP binding"/>
    <property type="evidence" value="ECO:0007669"/>
    <property type="project" value="UniProtKB-KW"/>
</dbReference>
<evidence type="ECO:0000313" key="8">
    <source>
        <dbReference type="EMBL" id="MBA1375729.1"/>
    </source>
</evidence>
<keyword evidence="9" id="KW-1185">Reference proteome</keyword>
<reference evidence="8 9" key="1">
    <citation type="journal article" date="1994" name="Int. J. Syst. Bacteriol.">
        <title>Phylogenetic positions of novel aerobic, bacteriochlorophyll a-containing bacteria and description of Roseococcus thiosulfatophilus gen. nov., sp. nov., Erythromicrobium ramosum gen. nov., sp. nov., and Erythrobacter litoralis sp. nov.</title>
        <authorList>
            <person name="Yurkov V."/>
            <person name="Stackebrandt E."/>
            <person name="Holmes A."/>
            <person name="Fuerst J.A."/>
            <person name="Hugenholtz P."/>
            <person name="Golecki J."/>
            <person name="Gad'on N."/>
            <person name="Gorlenko V.M."/>
            <person name="Kompantseva E.I."/>
            <person name="Drews G."/>
        </authorList>
    </citation>
    <scope>NUCLEOTIDE SEQUENCE [LARGE SCALE GENOMIC DNA]</scope>
    <source>
        <strain evidence="8 9">KR-99</strain>
    </source>
</reference>
<evidence type="ECO:0000256" key="6">
    <source>
        <dbReference type="ARBA" id="ARBA00047846"/>
    </source>
</evidence>
<dbReference type="InterPro" id="IPR045864">
    <property type="entry name" value="aa-tRNA-synth_II/BPL/LPL"/>
</dbReference>
<evidence type="ECO:0000256" key="2">
    <source>
        <dbReference type="ARBA" id="ARBA00022741"/>
    </source>
</evidence>
<evidence type="ECO:0000256" key="3">
    <source>
        <dbReference type="ARBA" id="ARBA00022840"/>
    </source>
</evidence>
<gene>
    <name evidence="8" type="ORF">FG486_15400</name>
</gene>
<evidence type="ECO:0000259" key="7">
    <source>
        <dbReference type="PROSITE" id="PS51733"/>
    </source>
</evidence>
<evidence type="ECO:0000256" key="5">
    <source>
        <dbReference type="ARBA" id="ARBA00024227"/>
    </source>
</evidence>
<evidence type="ECO:0000256" key="1">
    <source>
        <dbReference type="ARBA" id="ARBA00022598"/>
    </source>
</evidence>
<dbReference type="GO" id="GO:0005737">
    <property type="term" value="C:cytoplasm"/>
    <property type="evidence" value="ECO:0007669"/>
    <property type="project" value="TreeGrafter"/>
</dbReference>
<dbReference type="EC" id="6.3.4.15" evidence="5"/>
<feature type="domain" description="BPL/LPL catalytic" evidence="7">
    <location>
        <begin position="1"/>
        <end position="170"/>
    </location>
</feature>
<dbReference type="Pfam" id="PF02237">
    <property type="entry name" value="BPL_C"/>
    <property type="match status" value="1"/>
</dbReference>
<dbReference type="NCBIfam" id="TIGR00121">
    <property type="entry name" value="birA_ligase"/>
    <property type="match status" value="1"/>
</dbReference>
<keyword evidence="4" id="KW-0092">Biotin</keyword>
<keyword evidence="3" id="KW-0067">ATP-binding</keyword>
<dbReference type="Gene3D" id="3.30.930.10">
    <property type="entry name" value="Bira Bifunctional Protein, Domain 2"/>
    <property type="match status" value="1"/>
</dbReference>
<dbReference type="RefSeq" id="WP_181268198.1">
    <property type="nucleotide sequence ID" value="NZ_BAAAGB010000001.1"/>
</dbReference>